<evidence type="ECO:0000256" key="7">
    <source>
        <dbReference type="SAM" id="MobiDB-lite"/>
    </source>
</evidence>
<feature type="compositionally biased region" description="Basic residues" evidence="7">
    <location>
        <begin position="1"/>
        <end position="20"/>
    </location>
</feature>
<comment type="subcellular location">
    <subcellularLocation>
        <location evidence="5">Cytoplasm</location>
    </subcellularLocation>
</comment>
<dbReference type="Gene3D" id="3.40.50.800">
    <property type="entry name" value="Anticodon-binding domain"/>
    <property type="match status" value="1"/>
</dbReference>
<feature type="binding site" evidence="6">
    <location>
        <position position="164"/>
    </location>
    <ligand>
        <name>L-histidine</name>
        <dbReference type="ChEBI" id="CHEBI:57595"/>
    </ligand>
</feature>
<comment type="caution">
    <text evidence="9">The sequence shown here is derived from an EMBL/GenBank/DDBJ whole genome shotgun (WGS) entry which is preliminary data.</text>
</comment>
<evidence type="ECO:0000256" key="1">
    <source>
        <dbReference type="ARBA" id="ARBA00008226"/>
    </source>
</evidence>
<reference evidence="10" key="1">
    <citation type="submission" date="2017-09" db="EMBL/GenBank/DDBJ databases">
        <title>Depth-based differentiation of microbial function through sediment-hosted aquifers and enrichment of novel symbionts in the deep terrestrial subsurface.</title>
        <authorList>
            <person name="Probst A.J."/>
            <person name="Ladd B."/>
            <person name="Jarett J.K."/>
            <person name="Geller-Mcgrath D.E."/>
            <person name="Sieber C.M.K."/>
            <person name="Emerson J.B."/>
            <person name="Anantharaman K."/>
            <person name="Thomas B.C."/>
            <person name="Malmstrom R."/>
            <person name="Stieglmeier M."/>
            <person name="Klingl A."/>
            <person name="Woyke T."/>
            <person name="Ryan C.M."/>
            <person name="Banfield J.F."/>
        </authorList>
    </citation>
    <scope>NUCLEOTIDE SEQUENCE [LARGE SCALE GENOMIC DNA]</scope>
</reference>
<evidence type="ECO:0000256" key="3">
    <source>
        <dbReference type="ARBA" id="ARBA00023146"/>
    </source>
</evidence>
<keyword evidence="3 5" id="KW-0030">Aminoacyl-tRNA synthetase</keyword>
<evidence type="ECO:0000256" key="5">
    <source>
        <dbReference type="HAMAP-Rule" id="MF_00127"/>
    </source>
</evidence>
<feature type="binding site" evidence="6">
    <location>
        <position position="294"/>
    </location>
    <ligand>
        <name>L-histidine</name>
        <dbReference type="ChEBI" id="CHEBI:57595"/>
    </ligand>
</feature>
<dbReference type="InterPro" id="IPR036621">
    <property type="entry name" value="Anticodon-bd_dom_sf"/>
</dbReference>
<dbReference type="EMBL" id="PFCB01000016">
    <property type="protein sequence ID" value="PIR74597.1"/>
    <property type="molecule type" value="Genomic_DNA"/>
</dbReference>
<dbReference type="EC" id="6.1.1.21" evidence="5"/>
<keyword evidence="5" id="KW-0067">ATP-binding</keyword>
<dbReference type="GO" id="GO:0004821">
    <property type="term" value="F:histidine-tRNA ligase activity"/>
    <property type="evidence" value="ECO:0007669"/>
    <property type="project" value="UniProtKB-UniRule"/>
</dbReference>
<dbReference type="Pfam" id="PF13393">
    <property type="entry name" value="tRNA-synt_His"/>
    <property type="match status" value="1"/>
</dbReference>
<evidence type="ECO:0000256" key="2">
    <source>
        <dbReference type="ARBA" id="ARBA00022741"/>
    </source>
</evidence>
<dbReference type="GO" id="GO:0005737">
    <property type="term" value="C:cytoplasm"/>
    <property type="evidence" value="ECO:0007669"/>
    <property type="project" value="UniProtKB-SubCell"/>
</dbReference>
<dbReference type="Gene3D" id="3.30.930.10">
    <property type="entry name" value="Bira Bifunctional Protein, Domain 2"/>
    <property type="match status" value="1"/>
</dbReference>
<accession>A0A2H0TT58</accession>
<dbReference type="PROSITE" id="PS50862">
    <property type="entry name" value="AA_TRNA_LIGASE_II"/>
    <property type="match status" value="1"/>
</dbReference>
<dbReference type="SUPFAM" id="SSF52954">
    <property type="entry name" value="Class II aaRS ABD-related"/>
    <property type="match status" value="1"/>
</dbReference>
<keyword evidence="2 5" id="KW-0547">Nucleotide-binding</keyword>
<dbReference type="InterPro" id="IPR045864">
    <property type="entry name" value="aa-tRNA-synth_II/BPL/LPL"/>
</dbReference>
<dbReference type="SUPFAM" id="SSF55681">
    <property type="entry name" value="Class II aaRS and biotin synthetases"/>
    <property type="match status" value="1"/>
</dbReference>
<feature type="region of interest" description="Disordered" evidence="7">
    <location>
        <begin position="1"/>
        <end position="41"/>
    </location>
</feature>
<evidence type="ECO:0000313" key="9">
    <source>
        <dbReference type="EMBL" id="PIR74597.1"/>
    </source>
</evidence>
<dbReference type="CDD" id="cd00773">
    <property type="entry name" value="HisRS-like_core"/>
    <property type="match status" value="1"/>
</dbReference>
<sequence length="471" mass="52921">MSPKKKSAPAKKPATKKKVADKKEALSPAVAKQEKKTQKSYQNVRGMKDIVPSQGGQWLRMFDAARSIAESYCYGYVETPIVEQAQLFVKSLGRGTDVVEKEMYVFEDNEGTKIALRPEFTAGIARSYISHGMLSLPQPVKVWTVGPLFRHDRPQSGRYRQFHQFNCEVIGERNPVSDAELISMAYNFLRDLGLQAEIHINSIGTFEDRQNYIVELVGYLRSKRSYLCENCKKRISKNPLRVLDCKELGCQEALEDAPQIIEWLSAASKDFFMSVLEYLDELRIPYVLTPTLVRGLDYYTDTVFELFVDGGKEQSQSALGGGGRYDGLLEEIGAREATPASGFAIGLERVMLALNKKEKEEQEGSDVAGSRHPAGIERQFFFAQLGEQARRRTLALIESLRKSGIQLGSSLAKGSLKAQLELADKMKSTHSIILGQKEVQDGTVIIRDMDSGIQEIIDQKKIEHHLRKLMK</sequence>
<feature type="binding site" evidence="6">
    <location>
        <begin position="298"/>
        <end position="299"/>
    </location>
    <ligand>
        <name>L-histidine</name>
        <dbReference type="ChEBI" id="CHEBI:57595"/>
    </ligand>
</feature>
<dbReference type="Pfam" id="PF03129">
    <property type="entry name" value="HGTP_anticodon"/>
    <property type="match status" value="1"/>
</dbReference>
<evidence type="ECO:0000256" key="6">
    <source>
        <dbReference type="PIRSR" id="PIRSR001549-1"/>
    </source>
</evidence>
<dbReference type="InterPro" id="IPR004516">
    <property type="entry name" value="HisRS/HisZ"/>
</dbReference>
<dbReference type="InterPro" id="IPR006195">
    <property type="entry name" value="aa-tRNA-synth_II"/>
</dbReference>
<dbReference type="Proteomes" id="UP000230154">
    <property type="component" value="Unassembled WGS sequence"/>
</dbReference>
<keyword evidence="5" id="KW-0963">Cytoplasm</keyword>
<evidence type="ECO:0000256" key="4">
    <source>
        <dbReference type="ARBA" id="ARBA00047639"/>
    </source>
</evidence>
<evidence type="ECO:0000259" key="8">
    <source>
        <dbReference type="PROSITE" id="PS50862"/>
    </source>
</evidence>
<dbReference type="PANTHER" id="PTHR43707">
    <property type="entry name" value="HISTIDYL-TRNA SYNTHETASE"/>
    <property type="match status" value="1"/>
</dbReference>
<evidence type="ECO:0000313" key="10">
    <source>
        <dbReference type="Proteomes" id="UP000230154"/>
    </source>
</evidence>
<dbReference type="AlphaFoldDB" id="A0A2H0TT58"/>
<feature type="binding site" evidence="6">
    <location>
        <begin position="119"/>
        <end position="121"/>
    </location>
    <ligand>
        <name>L-histidine</name>
        <dbReference type="ChEBI" id="CHEBI:57595"/>
    </ligand>
</feature>
<dbReference type="InterPro" id="IPR041715">
    <property type="entry name" value="HisRS-like_core"/>
</dbReference>
<dbReference type="NCBIfam" id="TIGR00442">
    <property type="entry name" value="hisS"/>
    <property type="match status" value="1"/>
</dbReference>
<dbReference type="PANTHER" id="PTHR43707:SF1">
    <property type="entry name" value="HISTIDINE--TRNA LIGASE, MITOCHONDRIAL-RELATED"/>
    <property type="match status" value="1"/>
</dbReference>
<dbReference type="InterPro" id="IPR015807">
    <property type="entry name" value="His-tRNA-ligase"/>
</dbReference>
<dbReference type="PIRSF" id="PIRSF001549">
    <property type="entry name" value="His-tRNA_synth"/>
    <property type="match status" value="1"/>
</dbReference>
<name>A0A2H0TT58_9BACT</name>
<organism evidence="9 10">
    <name type="scientific">Candidatus Magasanikbacteria bacterium CG10_big_fil_rev_8_21_14_0_10_47_10</name>
    <dbReference type="NCBI Taxonomy" id="1974652"/>
    <lineage>
        <taxon>Bacteria</taxon>
        <taxon>Candidatus Magasanikiibacteriota</taxon>
    </lineage>
</organism>
<feature type="binding site" evidence="6">
    <location>
        <position position="168"/>
    </location>
    <ligand>
        <name>L-histidine</name>
        <dbReference type="ChEBI" id="CHEBI:57595"/>
    </ligand>
</feature>
<protein>
    <recommendedName>
        <fullName evidence="5">Histidine--tRNA ligase</fullName>
        <ecNumber evidence="5">6.1.1.21</ecNumber>
    </recommendedName>
    <alternativeName>
        <fullName evidence="5">Histidyl-tRNA synthetase</fullName>
        <shortName evidence="5">HisRS</shortName>
    </alternativeName>
</protein>
<gene>
    <name evidence="5" type="primary">hisS</name>
    <name evidence="9" type="ORF">COU35_01820</name>
</gene>
<keyword evidence="5 9" id="KW-0436">Ligase</keyword>
<dbReference type="GO" id="GO:0006427">
    <property type="term" value="P:histidyl-tRNA aminoacylation"/>
    <property type="evidence" value="ECO:0007669"/>
    <property type="project" value="UniProtKB-UniRule"/>
</dbReference>
<feature type="binding site" evidence="6">
    <location>
        <position position="150"/>
    </location>
    <ligand>
        <name>L-histidine</name>
        <dbReference type="ChEBI" id="CHEBI:57595"/>
    </ligand>
</feature>
<feature type="domain" description="Aminoacyl-transfer RNA synthetases class-II family profile" evidence="8">
    <location>
        <begin position="77"/>
        <end position="373"/>
    </location>
</feature>
<keyword evidence="5" id="KW-0648">Protein biosynthesis</keyword>
<comment type="catalytic activity">
    <reaction evidence="4 5">
        <text>tRNA(His) + L-histidine + ATP = L-histidyl-tRNA(His) + AMP + diphosphate + H(+)</text>
        <dbReference type="Rhea" id="RHEA:17313"/>
        <dbReference type="Rhea" id="RHEA-COMP:9665"/>
        <dbReference type="Rhea" id="RHEA-COMP:9689"/>
        <dbReference type="ChEBI" id="CHEBI:15378"/>
        <dbReference type="ChEBI" id="CHEBI:30616"/>
        <dbReference type="ChEBI" id="CHEBI:33019"/>
        <dbReference type="ChEBI" id="CHEBI:57595"/>
        <dbReference type="ChEBI" id="CHEBI:78442"/>
        <dbReference type="ChEBI" id="CHEBI:78527"/>
        <dbReference type="ChEBI" id="CHEBI:456215"/>
        <dbReference type="EC" id="6.1.1.21"/>
    </reaction>
</comment>
<proteinExistence type="inferred from homology"/>
<comment type="similarity">
    <text evidence="1 5">Belongs to the class-II aminoacyl-tRNA synthetase family.</text>
</comment>
<dbReference type="GO" id="GO:0005524">
    <property type="term" value="F:ATP binding"/>
    <property type="evidence" value="ECO:0007669"/>
    <property type="project" value="UniProtKB-UniRule"/>
</dbReference>
<comment type="subunit">
    <text evidence="5">Homodimer.</text>
</comment>
<dbReference type="HAMAP" id="MF_00127">
    <property type="entry name" value="His_tRNA_synth"/>
    <property type="match status" value="1"/>
</dbReference>
<dbReference type="InterPro" id="IPR004154">
    <property type="entry name" value="Anticodon-bd"/>
</dbReference>